<feature type="region of interest" description="Disordered" evidence="11">
    <location>
        <begin position="232"/>
        <end position="259"/>
    </location>
</feature>
<keyword evidence="14" id="KW-1185">Reference proteome</keyword>
<dbReference type="Proteomes" id="UP001589718">
    <property type="component" value="Unassembled WGS sequence"/>
</dbReference>
<evidence type="ECO:0000256" key="2">
    <source>
        <dbReference type="ARBA" id="ARBA00005684"/>
    </source>
</evidence>
<accession>A0ABV5PDB1</accession>
<feature type="compositionally biased region" description="Pro residues" evidence="11">
    <location>
        <begin position="39"/>
        <end position="63"/>
    </location>
</feature>
<comment type="catalytic activity">
    <reaction evidence="1 10">
        <text>Transfers a segment of a (1-&gt;4)-alpha-D-glucan to a new position in an acceptor, which may be glucose or a (1-&gt;4)-alpha-D-glucan.</text>
        <dbReference type="EC" id="2.4.1.25"/>
    </reaction>
</comment>
<dbReference type="Gene3D" id="3.20.20.80">
    <property type="entry name" value="Glycosidases"/>
    <property type="match status" value="1"/>
</dbReference>
<evidence type="ECO:0000256" key="7">
    <source>
        <dbReference type="ARBA" id="ARBA00023277"/>
    </source>
</evidence>
<organism evidence="13 14">
    <name type="scientific">Streptomyces cremeus</name>
    <dbReference type="NCBI Taxonomy" id="66881"/>
    <lineage>
        <taxon>Bacteria</taxon>
        <taxon>Bacillati</taxon>
        <taxon>Actinomycetota</taxon>
        <taxon>Actinomycetes</taxon>
        <taxon>Kitasatosporales</taxon>
        <taxon>Streptomycetaceae</taxon>
        <taxon>Streptomyces</taxon>
    </lineage>
</organism>
<feature type="compositionally biased region" description="Low complexity" evidence="11">
    <location>
        <begin position="240"/>
        <end position="259"/>
    </location>
</feature>
<dbReference type="EMBL" id="JBHMCR010000006">
    <property type="protein sequence ID" value="MFB9521192.1"/>
    <property type="molecule type" value="Genomic_DNA"/>
</dbReference>
<evidence type="ECO:0000256" key="6">
    <source>
        <dbReference type="ARBA" id="ARBA00022679"/>
    </source>
</evidence>
<dbReference type="InterPro" id="IPR017853">
    <property type="entry name" value="GH"/>
</dbReference>
<feature type="region of interest" description="Disordered" evidence="11">
    <location>
        <begin position="1"/>
        <end position="134"/>
    </location>
</feature>
<dbReference type="InterPro" id="IPR048458">
    <property type="entry name" value="MalQ_N"/>
</dbReference>
<comment type="similarity">
    <text evidence="2 10">Belongs to the disproportionating enzyme family.</text>
</comment>
<evidence type="ECO:0000256" key="5">
    <source>
        <dbReference type="ARBA" id="ARBA00022676"/>
    </source>
</evidence>
<dbReference type="PANTHER" id="PTHR32438">
    <property type="entry name" value="4-ALPHA-GLUCANOTRANSFERASE DPE1, CHLOROPLASTIC/AMYLOPLASTIC"/>
    <property type="match status" value="1"/>
</dbReference>
<dbReference type="Pfam" id="PF02446">
    <property type="entry name" value="Glyco_hydro_77"/>
    <property type="match status" value="1"/>
</dbReference>
<evidence type="ECO:0000256" key="11">
    <source>
        <dbReference type="SAM" id="MobiDB-lite"/>
    </source>
</evidence>
<evidence type="ECO:0000256" key="9">
    <source>
        <dbReference type="ARBA" id="ARBA00031501"/>
    </source>
</evidence>
<evidence type="ECO:0000256" key="1">
    <source>
        <dbReference type="ARBA" id="ARBA00000439"/>
    </source>
</evidence>
<evidence type="ECO:0000313" key="14">
    <source>
        <dbReference type="Proteomes" id="UP001589718"/>
    </source>
</evidence>
<feature type="region of interest" description="Disordered" evidence="11">
    <location>
        <begin position="838"/>
        <end position="858"/>
    </location>
</feature>
<gene>
    <name evidence="13" type="primary">malQ</name>
    <name evidence="13" type="ORF">ACFFTU_14665</name>
</gene>
<name>A0ABV5PDB1_STRCM</name>
<keyword evidence="7 10" id="KW-0119">Carbohydrate metabolism</keyword>
<reference evidence="13 14" key="1">
    <citation type="submission" date="2024-09" db="EMBL/GenBank/DDBJ databases">
        <authorList>
            <person name="Sun Q."/>
            <person name="Mori K."/>
        </authorList>
    </citation>
    <scope>NUCLEOTIDE SEQUENCE [LARGE SCALE GENOMIC DNA]</scope>
    <source>
        <strain evidence="13 14">JCM 4362</strain>
    </source>
</reference>
<feature type="compositionally biased region" description="Low complexity" evidence="11">
    <location>
        <begin position="99"/>
        <end position="134"/>
    </location>
</feature>
<evidence type="ECO:0000256" key="4">
    <source>
        <dbReference type="ARBA" id="ARBA00020295"/>
    </source>
</evidence>
<evidence type="ECO:0000313" key="13">
    <source>
        <dbReference type="EMBL" id="MFB9521192.1"/>
    </source>
</evidence>
<evidence type="ECO:0000256" key="8">
    <source>
        <dbReference type="ARBA" id="ARBA00031423"/>
    </source>
</evidence>
<evidence type="ECO:0000256" key="10">
    <source>
        <dbReference type="RuleBase" id="RU361207"/>
    </source>
</evidence>
<keyword evidence="6 10" id="KW-0808">Transferase</keyword>
<evidence type="ECO:0000259" key="12">
    <source>
        <dbReference type="Pfam" id="PF21226"/>
    </source>
</evidence>
<dbReference type="Pfam" id="PF21226">
    <property type="entry name" value="MalQ_N"/>
    <property type="match status" value="1"/>
</dbReference>
<sequence length="858" mass="89301">MTAAGGTAPDDRPPAPRDTPGAPAAPGQPDRAGQSRAPGTPPAEPRPAPAPPPRPAADPPEPPAADARPNGAAGPDPAPGGHPDPAAADPPPVSGTPFSAAPADPGRTAAPDPAATASSEAPDAPTAPGPSGAPAVAAPLARLAALHGVAVSYAPSEGRTVHVPEATVVAVLAALDVDAHTPEAVDAALAAHDARADSAVLPPTLVLWQDAQEPPGALTALPGGTALRVSTEQGETRTWSVPAPARRDSSAPAAGSAPWAELPPGVHRLSAVLPDGRESSCHLVAAPARTVAPEGPRHGFLVQLYSLLSTRSWGMGDLGDLAELAAWAGRSVGAGFVQVNPLHAAVPGAPTDPSPYRPSSRRFPDPVHLRIEDVPEFAHVTGPGDRARLDGLVARAAALRDGVLSEGALLDRDAVWALKREALEILYAVPLGPGRRAAYRDFLAEQGTALEDHATWCALVDTYGPDRARWPGALADRASADTARERAALAGLVDFHCRAVWDTDRQLAAAQRAAREAGMAVGLVHDLAVGVHPDGSDTWAQAQAYASGMSVGAPPDAFNAHGQDWGLPPWRPDVLATTGYAPYRSLLRNLLRHAGAVRIDHVMGLFRLWWVPAGLPPTEGAYVRYDAEAMLAVLVLEAHRAGAVVVGEDLGTVEPGVRDALAARGVLGTSVLWFERDWAGTGRPLPPDAWREGCVATATTHDLPSTAARLTGDHVALRHRLGLLTRPLEEERAEDAAEVADWLTCLTRLGLLPEGGGDEEAAIRAVHRFLLRTPARMVGIWLPDTVGDRRPQNLPGTWDQYPNWRLPLADAAGRPLTLEELVASPRLHALMEVFREASGTGTEAGAKPLTAPPGERPA</sequence>
<feature type="compositionally biased region" description="Low complexity" evidence="11">
    <location>
        <begin position="18"/>
        <end position="27"/>
    </location>
</feature>
<dbReference type="PANTHER" id="PTHR32438:SF5">
    <property type="entry name" value="4-ALPHA-GLUCANOTRANSFERASE DPE1, CHLOROPLASTIC_AMYLOPLASTIC"/>
    <property type="match status" value="1"/>
</dbReference>
<dbReference type="SUPFAM" id="SSF51445">
    <property type="entry name" value="(Trans)glycosidases"/>
    <property type="match status" value="1"/>
</dbReference>
<comment type="caution">
    <text evidence="13">The sequence shown here is derived from an EMBL/GenBank/DDBJ whole genome shotgun (WGS) entry which is preliminary data.</text>
</comment>
<dbReference type="RefSeq" id="WP_380837052.1">
    <property type="nucleotide sequence ID" value="NZ_JBHMCR010000006.1"/>
</dbReference>
<feature type="compositionally biased region" description="Low complexity" evidence="11">
    <location>
        <begin position="64"/>
        <end position="75"/>
    </location>
</feature>
<keyword evidence="5 10" id="KW-0328">Glycosyltransferase</keyword>
<evidence type="ECO:0000256" key="3">
    <source>
        <dbReference type="ARBA" id="ARBA00012560"/>
    </source>
</evidence>
<feature type="compositionally biased region" description="Pro residues" evidence="11">
    <location>
        <begin position="76"/>
        <end position="94"/>
    </location>
</feature>
<dbReference type="GO" id="GO:0004134">
    <property type="term" value="F:4-alpha-glucanotransferase activity"/>
    <property type="evidence" value="ECO:0007669"/>
    <property type="project" value="UniProtKB-EC"/>
</dbReference>
<dbReference type="NCBIfam" id="TIGR00217">
    <property type="entry name" value="malQ"/>
    <property type="match status" value="1"/>
</dbReference>
<feature type="domain" description="MalQ N-terminal beta-sandwich" evidence="12">
    <location>
        <begin position="201"/>
        <end position="287"/>
    </location>
</feature>
<dbReference type="EC" id="2.4.1.25" evidence="3 10"/>
<proteinExistence type="inferred from homology"/>
<dbReference type="InterPro" id="IPR003385">
    <property type="entry name" value="Glyco_hydro_77"/>
</dbReference>
<protein>
    <recommendedName>
        <fullName evidence="4 10">4-alpha-glucanotransferase</fullName>
        <ecNumber evidence="3 10">2.4.1.25</ecNumber>
    </recommendedName>
    <alternativeName>
        <fullName evidence="8 10">Amylomaltase</fullName>
    </alternativeName>
    <alternativeName>
        <fullName evidence="9 10">Disproportionating enzyme</fullName>
    </alternativeName>
</protein>